<dbReference type="EMBL" id="JAVFWL010000003">
    <property type="protein sequence ID" value="KAK6745216.1"/>
    <property type="molecule type" value="Genomic_DNA"/>
</dbReference>
<evidence type="ECO:0000313" key="3">
    <source>
        <dbReference type="Proteomes" id="UP001303046"/>
    </source>
</evidence>
<organism evidence="2 3">
    <name type="scientific">Necator americanus</name>
    <name type="common">Human hookworm</name>
    <dbReference type="NCBI Taxonomy" id="51031"/>
    <lineage>
        <taxon>Eukaryota</taxon>
        <taxon>Metazoa</taxon>
        <taxon>Ecdysozoa</taxon>
        <taxon>Nematoda</taxon>
        <taxon>Chromadorea</taxon>
        <taxon>Rhabditida</taxon>
        <taxon>Rhabditina</taxon>
        <taxon>Rhabditomorpha</taxon>
        <taxon>Strongyloidea</taxon>
        <taxon>Ancylostomatidae</taxon>
        <taxon>Bunostominae</taxon>
        <taxon>Necator</taxon>
    </lineage>
</organism>
<feature type="region of interest" description="Disordered" evidence="1">
    <location>
        <begin position="41"/>
        <end position="69"/>
    </location>
</feature>
<reference evidence="2 3" key="1">
    <citation type="submission" date="2023-08" db="EMBL/GenBank/DDBJ databases">
        <title>A Necator americanus chromosomal reference genome.</title>
        <authorList>
            <person name="Ilik V."/>
            <person name="Petrzelkova K.J."/>
            <person name="Pardy F."/>
            <person name="Fuh T."/>
            <person name="Niatou-Singa F.S."/>
            <person name="Gouil Q."/>
            <person name="Baker L."/>
            <person name="Ritchie M.E."/>
            <person name="Jex A.R."/>
            <person name="Gazzola D."/>
            <person name="Li H."/>
            <person name="Toshio Fujiwara R."/>
            <person name="Zhan B."/>
            <person name="Aroian R.V."/>
            <person name="Pafco B."/>
            <person name="Schwarz E.M."/>
        </authorList>
    </citation>
    <scope>NUCLEOTIDE SEQUENCE [LARGE SCALE GENOMIC DNA]</scope>
    <source>
        <strain evidence="2 3">Aroian</strain>
        <tissue evidence="2">Whole animal</tissue>
    </source>
</reference>
<feature type="region of interest" description="Disordered" evidence="1">
    <location>
        <begin position="1"/>
        <end position="21"/>
    </location>
</feature>
<dbReference type="Proteomes" id="UP001303046">
    <property type="component" value="Unassembled WGS sequence"/>
</dbReference>
<sequence length="124" mass="14003">MDEEVEKMAEDDRIESGSNRILGSHSPVVFGEIVASHDRFEAHGGDRNSIRTRVPPTGSVLRKRSRGERRDVEYQELPLEPPSCFAYKYGASDDYQRVELETVRETRGSSFAAMSYGATYRLSV</sequence>
<feature type="compositionally biased region" description="Basic and acidic residues" evidence="1">
    <location>
        <begin position="1"/>
        <end position="15"/>
    </location>
</feature>
<protein>
    <submittedName>
        <fullName evidence="2">Uncharacterized protein</fullName>
    </submittedName>
</protein>
<accession>A0ABR1D570</accession>
<proteinExistence type="predicted"/>
<comment type="caution">
    <text evidence="2">The sequence shown here is derived from an EMBL/GenBank/DDBJ whole genome shotgun (WGS) entry which is preliminary data.</text>
</comment>
<keyword evidence="3" id="KW-1185">Reference proteome</keyword>
<evidence type="ECO:0000313" key="2">
    <source>
        <dbReference type="EMBL" id="KAK6745216.1"/>
    </source>
</evidence>
<name>A0ABR1D570_NECAM</name>
<gene>
    <name evidence="2" type="primary">Necator_chrIII.g12516</name>
    <name evidence="2" type="ORF">RB195_011750</name>
</gene>
<evidence type="ECO:0000256" key="1">
    <source>
        <dbReference type="SAM" id="MobiDB-lite"/>
    </source>
</evidence>